<feature type="transmembrane region" description="Helical" evidence="18">
    <location>
        <begin position="54"/>
        <end position="79"/>
    </location>
</feature>
<evidence type="ECO:0000256" key="10">
    <source>
        <dbReference type="ARBA" id="ARBA00022741"/>
    </source>
</evidence>
<dbReference type="InterPro" id="IPR044492">
    <property type="entry name" value="P_typ_ATPase_HD_dom"/>
</dbReference>
<dbReference type="InterPro" id="IPR004014">
    <property type="entry name" value="ATPase_P-typ_cation-transptr_N"/>
</dbReference>
<dbReference type="GO" id="GO:0015444">
    <property type="term" value="F:P-type magnesium transporter activity"/>
    <property type="evidence" value="ECO:0007669"/>
    <property type="project" value="UniProtKB-EC"/>
</dbReference>
<keyword evidence="13" id="KW-1278">Translocase</keyword>
<dbReference type="InterPro" id="IPR008250">
    <property type="entry name" value="ATPase_P-typ_transduc_dom_A_sf"/>
</dbReference>
<dbReference type="Proteomes" id="UP000326837">
    <property type="component" value="Chromosome"/>
</dbReference>
<sequence length="845" mass="92341">MNDNPQDTAFWASTVDQQMLWLQSTRYGLSALVAEDRYRSQIARRPVRKRHRRLRLFLSQFKSPITLLLIGTATLSILLHDHVDALIVLIIVFAGAFLGFWQEWGAAGALEKLLALVSTKSVVLRDSRRIEIPTDQVVPGDVVELSAGTTIPGDCLLIECSELHVDEATLTGESFPVEKRAGVVPADALLSQRSNTLLAGTHVVSGFAQALVIQNGSATEFGRISQRLELRPPETEFERGIRHLGNLLLEVTMALLVVIFAANVLFKRDVLEALMFALALAVGLTPQLLPAIISVNLAQGARQMAKLKVIVKRLSSIENFGSMNVLCSDKTGTLTTGIISVHSALDPAGTPCDATLRAAAINAWLQAGFANPIDEAIRKQQTLDATYRKVDEFPYDFIRKRLSVLVESDGEYLLISKGAVDNVLSACSSVKLSDESCGELSTYEGAVHRQYCELSAQGFRTLGIAECRYGASLPGGERTNQMEREMTFLGFLVLQDPPKEGIADTISQINGLGITLKMVTGDNSHVAEHVAKQVGLATSSILTGGDLRQLSDEALLSRVRDTDVFAEIEPNQKERIILALQKAGEVVGYLGDGINDATALHAADVGISVDQAVDVAKEAADIVLLERDLNVLVQGVRAGRETFANTLKYVFMATSANFGNMFSMAGASLFLPFLPLLPKQILLLNLMTDFPEMAIANDRVDDELLAVPRRWDIAFIRRFMIVFGPLSSLFDFVTFCVLLKMGGNKELFRTAWFFESLISACLVVVVVRTRRPFWKSQPGRLLSLANALMISAAFILPFLAWTGTLGFVPLPPTLIVVLMTIVAAYVGSVEVAKRWFYRSAINANS</sequence>
<comment type="catalytic activity">
    <reaction evidence="17">
        <text>Mg(2+)(out) + ATP + H2O = Mg(2+)(in) + ADP + phosphate + H(+)</text>
        <dbReference type="Rhea" id="RHEA:10260"/>
        <dbReference type="ChEBI" id="CHEBI:15377"/>
        <dbReference type="ChEBI" id="CHEBI:15378"/>
        <dbReference type="ChEBI" id="CHEBI:18420"/>
        <dbReference type="ChEBI" id="CHEBI:30616"/>
        <dbReference type="ChEBI" id="CHEBI:43474"/>
        <dbReference type="ChEBI" id="CHEBI:456216"/>
        <dbReference type="EC" id="7.2.2.14"/>
    </reaction>
</comment>
<dbReference type="SFLD" id="SFLDG00002">
    <property type="entry name" value="C1.7:_P-type_atpase_like"/>
    <property type="match status" value="1"/>
</dbReference>
<feature type="transmembrane region" description="Helical" evidence="18">
    <location>
        <begin position="719"/>
        <end position="741"/>
    </location>
</feature>
<evidence type="ECO:0000256" key="8">
    <source>
        <dbReference type="ARBA" id="ARBA00022553"/>
    </source>
</evidence>
<dbReference type="NCBIfam" id="TIGR01524">
    <property type="entry name" value="ATPase-IIIB_Mg"/>
    <property type="match status" value="1"/>
</dbReference>
<dbReference type="SFLD" id="SFLDF00027">
    <property type="entry name" value="p-type_atpase"/>
    <property type="match status" value="1"/>
</dbReference>
<reference evidence="21" key="1">
    <citation type="submission" date="2019-10" db="EMBL/GenBank/DDBJ databases">
        <title>Lacipirellula parvula gen. nov., sp. nov., representing a lineage of planctomycetes widespread in freshwater anoxic habitats, and description of the family Lacipirellulaceae.</title>
        <authorList>
            <person name="Dedysh S.N."/>
            <person name="Kulichevskaya I.S."/>
            <person name="Beletsky A.V."/>
            <person name="Rakitin A.L."/>
            <person name="Mardanov A.V."/>
            <person name="Ivanova A.A."/>
            <person name="Saltykova V.X."/>
            <person name="Rijpstra W.I.C."/>
            <person name="Sinninghe Damste J.S."/>
            <person name="Ravin N.V."/>
        </authorList>
    </citation>
    <scope>NUCLEOTIDE SEQUENCE [LARGE SCALE GENOMIC DNA]</scope>
    <source>
        <strain evidence="21">PX69</strain>
    </source>
</reference>
<dbReference type="SUPFAM" id="SSF56784">
    <property type="entry name" value="HAD-like"/>
    <property type="match status" value="1"/>
</dbReference>
<dbReference type="Gene3D" id="3.40.1110.10">
    <property type="entry name" value="Calcium-transporting ATPase, cytoplasmic domain N"/>
    <property type="match status" value="1"/>
</dbReference>
<evidence type="ECO:0000256" key="12">
    <source>
        <dbReference type="ARBA" id="ARBA00022842"/>
    </source>
</evidence>
<protein>
    <recommendedName>
        <fullName evidence="5">Magnesium-transporting ATPase, P-type 1</fullName>
        <ecNumber evidence="4">7.2.2.14</ecNumber>
    </recommendedName>
    <alternativeName>
        <fullName evidence="16">Mg(2+) transport ATPase, P-type 1</fullName>
    </alternativeName>
</protein>
<dbReference type="PANTHER" id="PTHR42861">
    <property type="entry name" value="CALCIUM-TRANSPORTING ATPASE"/>
    <property type="match status" value="1"/>
</dbReference>
<comment type="subcellular location">
    <subcellularLocation>
        <location evidence="2">Cell inner membrane</location>
        <topology evidence="2">Multi-pass membrane protein</topology>
    </subcellularLocation>
</comment>
<keyword evidence="12" id="KW-0460">Magnesium</keyword>
<proteinExistence type="inferred from homology"/>
<gene>
    <name evidence="20" type="ORF">PLANPX_1903</name>
</gene>
<name>A0A5K7XBQ7_9BACT</name>
<dbReference type="GO" id="GO:0005886">
    <property type="term" value="C:plasma membrane"/>
    <property type="evidence" value="ECO:0007669"/>
    <property type="project" value="UniProtKB-SubCell"/>
</dbReference>
<keyword evidence="11" id="KW-0067">ATP-binding</keyword>
<dbReference type="EMBL" id="AP021861">
    <property type="protein sequence ID" value="BBO32291.1"/>
    <property type="molecule type" value="Genomic_DNA"/>
</dbReference>
<dbReference type="Pfam" id="PF00122">
    <property type="entry name" value="E1-E2_ATPase"/>
    <property type="match status" value="1"/>
</dbReference>
<dbReference type="SUPFAM" id="SSF81653">
    <property type="entry name" value="Calcium ATPase, transduction domain A"/>
    <property type="match status" value="1"/>
</dbReference>
<dbReference type="InterPro" id="IPR023299">
    <property type="entry name" value="ATPase_P-typ_cyto_dom_N"/>
</dbReference>
<evidence type="ECO:0000256" key="9">
    <source>
        <dbReference type="ARBA" id="ARBA00022692"/>
    </source>
</evidence>
<dbReference type="Pfam" id="PF00689">
    <property type="entry name" value="Cation_ATPase_C"/>
    <property type="match status" value="1"/>
</dbReference>
<keyword evidence="8" id="KW-0597">Phosphoprotein</keyword>
<feature type="transmembrane region" description="Helical" evidence="18">
    <location>
        <begin position="781"/>
        <end position="801"/>
    </location>
</feature>
<accession>A0A5K7XBQ7</accession>
<dbReference type="InterPro" id="IPR018303">
    <property type="entry name" value="ATPase_P-typ_P_site"/>
</dbReference>
<dbReference type="InterPro" id="IPR006415">
    <property type="entry name" value="P-type_ATPase_IIIB"/>
</dbReference>
<evidence type="ECO:0000256" key="2">
    <source>
        <dbReference type="ARBA" id="ARBA00004429"/>
    </source>
</evidence>
<evidence type="ECO:0000256" key="17">
    <source>
        <dbReference type="ARBA" id="ARBA00047295"/>
    </source>
</evidence>
<evidence type="ECO:0000256" key="1">
    <source>
        <dbReference type="ARBA" id="ARBA00003954"/>
    </source>
</evidence>
<dbReference type="InterPro" id="IPR023214">
    <property type="entry name" value="HAD_sf"/>
</dbReference>
<dbReference type="PROSITE" id="PS00154">
    <property type="entry name" value="ATPASE_E1_E2"/>
    <property type="match status" value="1"/>
</dbReference>
<comment type="function">
    <text evidence="1">Mediates magnesium influx to the cytosol.</text>
</comment>
<dbReference type="InterPro" id="IPR023298">
    <property type="entry name" value="ATPase_P-typ_TM_dom_sf"/>
</dbReference>
<evidence type="ECO:0000256" key="4">
    <source>
        <dbReference type="ARBA" id="ARBA00012786"/>
    </source>
</evidence>
<keyword evidence="21" id="KW-1185">Reference proteome</keyword>
<dbReference type="InterPro" id="IPR036412">
    <property type="entry name" value="HAD-like_sf"/>
</dbReference>
<keyword evidence="6" id="KW-1003">Cell membrane</keyword>
<comment type="similarity">
    <text evidence="3">Belongs to the cation transport ATPase (P-type) (TC 3.A.3) family. Type IIIB subfamily.</text>
</comment>
<evidence type="ECO:0000256" key="15">
    <source>
        <dbReference type="ARBA" id="ARBA00023136"/>
    </source>
</evidence>
<feature type="domain" description="Cation-transporting P-type ATPase N-terminal" evidence="19">
    <location>
        <begin position="9"/>
        <end position="81"/>
    </location>
</feature>
<feature type="transmembrane region" description="Helical" evidence="18">
    <location>
        <begin position="247"/>
        <end position="267"/>
    </location>
</feature>
<dbReference type="PRINTS" id="PR01836">
    <property type="entry name" value="MGATPASE"/>
</dbReference>
<evidence type="ECO:0000256" key="6">
    <source>
        <dbReference type="ARBA" id="ARBA00022475"/>
    </source>
</evidence>
<evidence type="ECO:0000256" key="14">
    <source>
        <dbReference type="ARBA" id="ARBA00022989"/>
    </source>
</evidence>
<evidence type="ECO:0000313" key="21">
    <source>
        <dbReference type="Proteomes" id="UP000326837"/>
    </source>
</evidence>
<dbReference type="GO" id="GO:0016887">
    <property type="term" value="F:ATP hydrolysis activity"/>
    <property type="evidence" value="ECO:0007669"/>
    <property type="project" value="InterPro"/>
</dbReference>
<dbReference type="InterPro" id="IPR059000">
    <property type="entry name" value="ATPase_P-type_domA"/>
</dbReference>
<evidence type="ECO:0000256" key="18">
    <source>
        <dbReference type="SAM" id="Phobius"/>
    </source>
</evidence>
<keyword evidence="15 18" id="KW-0472">Membrane</keyword>
<dbReference type="KEGG" id="lpav:PLANPX_1903"/>
<keyword evidence="10" id="KW-0547">Nucleotide-binding</keyword>
<feature type="transmembrane region" description="Helical" evidence="18">
    <location>
        <begin position="747"/>
        <end position="769"/>
    </location>
</feature>
<feature type="transmembrane region" description="Helical" evidence="18">
    <location>
        <begin position="85"/>
        <end position="104"/>
    </location>
</feature>
<feature type="transmembrane region" description="Helical" evidence="18">
    <location>
        <begin position="273"/>
        <end position="298"/>
    </location>
</feature>
<dbReference type="GO" id="GO:0005524">
    <property type="term" value="F:ATP binding"/>
    <property type="evidence" value="ECO:0007669"/>
    <property type="project" value="UniProtKB-KW"/>
</dbReference>
<dbReference type="SUPFAM" id="SSF81665">
    <property type="entry name" value="Calcium ATPase, transmembrane domain M"/>
    <property type="match status" value="1"/>
</dbReference>
<dbReference type="AlphaFoldDB" id="A0A5K7XBQ7"/>
<feature type="transmembrane region" description="Helical" evidence="18">
    <location>
        <begin position="813"/>
        <end position="832"/>
    </location>
</feature>
<evidence type="ECO:0000259" key="19">
    <source>
        <dbReference type="SMART" id="SM00831"/>
    </source>
</evidence>
<evidence type="ECO:0000256" key="11">
    <source>
        <dbReference type="ARBA" id="ARBA00022840"/>
    </source>
</evidence>
<dbReference type="Gene3D" id="3.40.50.1000">
    <property type="entry name" value="HAD superfamily/HAD-like"/>
    <property type="match status" value="1"/>
</dbReference>
<dbReference type="RefSeq" id="WP_152098280.1">
    <property type="nucleotide sequence ID" value="NZ_AP021861.1"/>
</dbReference>
<keyword evidence="9 18" id="KW-0812">Transmembrane</keyword>
<keyword evidence="20" id="KW-0378">Hydrolase</keyword>
<evidence type="ECO:0000256" key="3">
    <source>
        <dbReference type="ARBA" id="ARBA00008746"/>
    </source>
</evidence>
<keyword evidence="14 18" id="KW-1133">Transmembrane helix</keyword>
<evidence type="ECO:0000256" key="13">
    <source>
        <dbReference type="ARBA" id="ARBA00022967"/>
    </source>
</evidence>
<evidence type="ECO:0000256" key="5">
    <source>
        <dbReference type="ARBA" id="ARBA00013555"/>
    </source>
</evidence>
<dbReference type="Gene3D" id="1.20.1110.10">
    <property type="entry name" value="Calcium-transporting ATPase, transmembrane domain"/>
    <property type="match status" value="1"/>
</dbReference>
<evidence type="ECO:0000313" key="20">
    <source>
        <dbReference type="EMBL" id="BBO32291.1"/>
    </source>
</evidence>
<keyword evidence="7" id="KW-0997">Cell inner membrane</keyword>
<evidence type="ECO:0000256" key="7">
    <source>
        <dbReference type="ARBA" id="ARBA00022519"/>
    </source>
</evidence>
<dbReference type="SFLD" id="SFLDS00003">
    <property type="entry name" value="Haloacid_Dehalogenase"/>
    <property type="match status" value="1"/>
</dbReference>
<evidence type="ECO:0000256" key="16">
    <source>
        <dbReference type="ARBA" id="ARBA00029806"/>
    </source>
</evidence>
<dbReference type="SMART" id="SM00831">
    <property type="entry name" value="Cation_ATPase_N"/>
    <property type="match status" value="1"/>
</dbReference>
<dbReference type="EC" id="7.2.2.14" evidence="4"/>
<organism evidence="20 21">
    <name type="scientific">Lacipirellula parvula</name>
    <dbReference type="NCBI Taxonomy" id="2650471"/>
    <lineage>
        <taxon>Bacteria</taxon>
        <taxon>Pseudomonadati</taxon>
        <taxon>Planctomycetota</taxon>
        <taxon>Planctomycetia</taxon>
        <taxon>Pirellulales</taxon>
        <taxon>Lacipirellulaceae</taxon>
        <taxon>Lacipirellula</taxon>
    </lineage>
</organism>
<dbReference type="Gene3D" id="2.70.150.10">
    <property type="entry name" value="Calcium-transporting ATPase, cytoplasmic transduction domain A"/>
    <property type="match status" value="1"/>
</dbReference>
<dbReference type="NCBIfam" id="TIGR01494">
    <property type="entry name" value="ATPase_P-type"/>
    <property type="match status" value="2"/>
</dbReference>
<dbReference type="InterPro" id="IPR006068">
    <property type="entry name" value="ATPase_P-typ_cation-transptr_C"/>
</dbReference>
<dbReference type="Pfam" id="PF13246">
    <property type="entry name" value="Cation_ATPase"/>
    <property type="match status" value="1"/>
</dbReference>
<dbReference type="InterPro" id="IPR001757">
    <property type="entry name" value="P_typ_ATPase"/>
</dbReference>